<dbReference type="SUPFAM" id="SSF47576">
    <property type="entry name" value="Calponin-homology domain, CH-domain"/>
    <property type="match status" value="2"/>
</dbReference>
<dbReference type="GO" id="GO:0007015">
    <property type="term" value="P:actin filament organization"/>
    <property type="evidence" value="ECO:0007669"/>
    <property type="project" value="TreeGrafter"/>
</dbReference>
<dbReference type="InterPro" id="IPR001715">
    <property type="entry name" value="CH_dom"/>
</dbReference>
<protein>
    <recommendedName>
        <fullName evidence="2">Calponin-homology (CH) domain-containing protein</fullName>
    </recommendedName>
</protein>
<dbReference type="Proteomes" id="UP000002630">
    <property type="component" value="Linkage Group LG02"/>
</dbReference>
<evidence type="ECO:0000259" key="2">
    <source>
        <dbReference type="PROSITE" id="PS50021"/>
    </source>
</evidence>
<dbReference type="InterPro" id="IPR003096">
    <property type="entry name" value="SM22_calponin"/>
</dbReference>
<dbReference type="GO" id="GO:0051015">
    <property type="term" value="F:actin filament binding"/>
    <property type="evidence" value="ECO:0007669"/>
    <property type="project" value="TreeGrafter"/>
</dbReference>
<organism evidence="3 4">
    <name type="scientific">Ectocarpus siliculosus</name>
    <name type="common">Brown alga</name>
    <name type="synonym">Conferva siliculosa</name>
    <dbReference type="NCBI Taxonomy" id="2880"/>
    <lineage>
        <taxon>Eukaryota</taxon>
        <taxon>Sar</taxon>
        <taxon>Stramenopiles</taxon>
        <taxon>Ochrophyta</taxon>
        <taxon>PX clade</taxon>
        <taxon>Phaeophyceae</taxon>
        <taxon>Ectocarpales</taxon>
        <taxon>Ectocarpaceae</taxon>
        <taxon>Ectocarpus</taxon>
    </lineage>
</organism>
<dbReference type="OrthoDB" id="21595at2759"/>
<dbReference type="GO" id="GO:0015629">
    <property type="term" value="C:actin cytoskeleton"/>
    <property type="evidence" value="ECO:0007669"/>
    <property type="project" value="TreeGrafter"/>
</dbReference>
<feature type="domain" description="Calponin-homology (CH)" evidence="2">
    <location>
        <begin position="15"/>
        <end position="125"/>
    </location>
</feature>
<proteinExistence type="predicted"/>
<name>D7FNP0_ECTSI</name>
<dbReference type="PANTHER" id="PTHR47385:SF14">
    <property type="entry name" value="TRANSGELIN"/>
    <property type="match status" value="1"/>
</dbReference>
<evidence type="ECO:0000313" key="4">
    <source>
        <dbReference type="Proteomes" id="UP000002630"/>
    </source>
</evidence>
<sequence>MVRGGYAESSAGYGGDLQAEAQAWVEQVTGEPLEGDFADGLRDGVRLCKLLNTIKPSSVRRVNPFKEGQKFKQMENISNFIRGCRAIGVPEYSLFETVDLYEGKDVGLVVKCLMENVSNFLKACRAVGVAEHSLFETVDLYEGKDLGLVVRCLHALGQTVQNSCPEYNGPRLGIKQTEANKREWTEEQQQQQLRNSSGAMSNLLAGSSKTMERATVIKTGATFGAAQSGTGDRAGTSGWTMGSANTMDRSHIAKSGPTFGAEYAGASGDKTGASSRFTAGHRY</sequence>
<dbReference type="EMBL" id="FN648291">
    <property type="protein sequence ID" value="CBJ26051.1"/>
    <property type="molecule type" value="Genomic_DNA"/>
</dbReference>
<dbReference type="PANTHER" id="PTHR47385">
    <property type="entry name" value="CALPONIN"/>
    <property type="match status" value="1"/>
</dbReference>
<dbReference type="PROSITE" id="PS50021">
    <property type="entry name" value="CH"/>
    <property type="match status" value="1"/>
</dbReference>
<dbReference type="EMBL" id="FN649727">
    <property type="protein sequence ID" value="CBJ26051.1"/>
    <property type="molecule type" value="Genomic_DNA"/>
</dbReference>
<dbReference type="PRINTS" id="PR00888">
    <property type="entry name" value="SM22CALPONIN"/>
</dbReference>
<keyword evidence="4" id="KW-1185">Reference proteome</keyword>
<dbReference type="STRING" id="2880.D7FNP0"/>
<gene>
    <name evidence="3" type="ORF">Esi_0018_0146</name>
</gene>
<feature type="region of interest" description="Disordered" evidence="1">
    <location>
        <begin position="262"/>
        <end position="283"/>
    </location>
</feature>
<evidence type="ECO:0000313" key="3">
    <source>
        <dbReference type="EMBL" id="CBJ26051.1"/>
    </source>
</evidence>
<dbReference type="Gene3D" id="1.10.418.10">
    <property type="entry name" value="Calponin-like domain"/>
    <property type="match status" value="2"/>
</dbReference>
<evidence type="ECO:0000256" key="1">
    <source>
        <dbReference type="SAM" id="MobiDB-lite"/>
    </source>
</evidence>
<dbReference type="SMART" id="SM00033">
    <property type="entry name" value="CH"/>
    <property type="match status" value="1"/>
</dbReference>
<accession>D7FNP0</accession>
<dbReference type="InterPro" id="IPR050606">
    <property type="entry name" value="Calponin-like"/>
</dbReference>
<dbReference type="InterPro" id="IPR036872">
    <property type="entry name" value="CH_dom_sf"/>
</dbReference>
<dbReference type="AlphaFoldDB" id="D7FNP0"/>
<dbReference type="Pfam" id="PF00307">
    <property type="entry name" value="CH"/>
    <property type="match status" value="1"/>
</dbReference>
<feature type="region of interest" description="Disordered" evidence="1">
    <location>
        <begin position="224"/>
        <end position="243"/>
    </location>
</feature>
<dbReference type="eggNOG" id="KOG2046">
    <property type="taxonomic scope" value="Eukaryota"/>
</dbReference>
<dbReference type="InParanoid" id="D7FNP0"/>
<reference evidence="3 4" key="1">
    <citation type="journal article" date="2010" name="Nature">
        <title>The Ectocarpus genome and the independent evolution of multicellularity in brown algae.</title>
        <authorList>
            <person name="Cock J.M."/>
            <person name="Sterck L."/>
            <person name="Rouze P."/>
            <person name="Scornet D."/>
            <person name="Allen A.E."/>
            <person name="Amoutzias G."/>
            <person name="Anthouard V."/>
            <person name="Artiguenave F."/>
            <person name="Aury J.M."/>
            <person name="Badger J.H."/>
            <person name="Beszteri B."/>
            <person name="Billiau K."/>
            <person name="Bonnet E."/>
            <person name="Bothwell J.H."/>
            <person name="Bowler C."/>
            <person name="Boyen C."/>
            <person name="Brownlee C."/>
            <person name="Carrano C.J."/>
            <person name="Charrier B."/>
            <person name="Cho G.Y."/>
            <person name="Coelho S.M."/>
            <person name="Collen J."/>
            <person name="Corre E."/>
            <person name="Da Silva C."/>
            <person name="Delage L."/>
            <person name="Delaroque N."/>
            <person name="Dittami S.M."/>
            <person name="Doulbeau S."/>
            <person name="Elias M."/>
            <person name="Farnham G."/>
            <person name="Gachon C.M."/>
            <person name="Gschloessl B."/>
            <person name="Heesch S."/>
            <person name="Jabbari K."/>
            <person name="Jubin C."/>
            <person name="Kawai H."/>
            <person name="Kimura K."/>
            <person name="Kloareg B."/>
            <person name="Kupper F.C."/>
            <person name="Lang D."/>
            <person name="Le Bail A."/>
            <person name="Leblanc C."/>
            <person name="Lerouge P."/>
            <person name="Lohr M."/>
            <person name="Lopez P.J."/>
            <person name="Martens C."/>
            <person name="Maumus F."/>
            <person name="Michel G."/>
            <person name="Miranda-Saavedra D."/>
            <person name="Morales J."/>
            <person name="Moreau H."/>
            <person name="Motomura T."/>
            <person name="Nagasato C."/>
            <person name="Napoli C.A."/>
            <person name="Nelson D.R."/>
            <person name="Nyvall-Collen P."/>
            <person name="Peters A.F."/>
            <person name="Pommier C."/>
            <person name="Potin P."/>
            <person name="Poulain J."/>
            <person name="Quesneville H."/>
            <person name="Read B."/>
            <person name="Rensing S.A."/>
            <person name="Ritter A."/>
            <person name="Rousvoal S."/>
            <person name="Samanta M."/>
            <person name="Samson G."/>
            <person name="Schroeder D.C."/>
            <person name="Segurens B."/>
            <person name="Strittmatter M."/>
            <person name="Tonon T."/>
            <person name="Tregear J.W."/>
            <person name="Valentin K."/>
            <person name="von Dassow P."/>
            <person name="Yamagishi T."/>
            <person name="Van de Peer Y."/>
            <person name="Wincker P."/>
        </authorList>
    </citation>
    <scope>NUCLEOTIDE SEQUENCE [LARGE SCALE GENOMIC DNA]</scope>
    <source>
        <strain evidence="4">Ec32 / CCAP1310/4</strain>
    </source>
</reference>